<feature type="chain" id="PRO_5035932718" evidence="2">
    <location>
        <begin position="32"/>
        <end position="170"/>
    </location>
</feature>
<evidence type="ECO:0000313" key="4">
    <source>
        <dbReference type="Proteomes" id="UP000694044"/>
    </source>
</evidence>
<feature type="region of interest" description="Disordered" evidence="1">
    <location>
        <begin position="34"/>
        <end position="151"/>
    </location>
</feature>
<proteinExistence type="predicted"/>
<dbReference type="Proteomes" id="UP000694044">
    <property type="component" value="Unassembled WGS sequence"/>
</dbReference>
<feature type="compositionally biased region" description="Polar residues" evidence="1">
    <location>
        <begin position="94"/>
        <end position="145"/>
    </location>
</feature>
<feature type="compositionally biased region" description="Polar residues" evidence="1">
    <location>
        <begin position="58"/>
        <end position="79"/>
    </location>
</feature>
<organism evidence="3 4">
    <name type="scientific">Phytophthora pseudosyringae</name>
    <dbReference type="NCBI Taxonomy" id="221518"/>
    <lineage>
        <taxon>Eukaryota</taxon>
        <taxon>Sar</taxon>
        <taxon>Stramenopiles</taxon>
        <taxon>Oomycota</taxon>
        <taxon>Peronosporomycetes</taxon>
        <taxon>Peronosporales</taxon>
        <taxon>Peronosporaceae</taxon>
        <taxon>Phytophthora</taxon>
    </lineage>
</organism>
<name>A0A8T1WH79_9STRA</name>
<dbReference type="PROSITE" id="PS51257">
    <property type="entry name" value="PROKAR_LIPOPROTEIN"/>
    <property type="match status" value="1"/>
</dbReference>
<evidence type="ECO:0000313" key="3">
    <source>
        <dbReference type="EMBL" id="KAG7393187.1"/>
    </source>
</evidence>
<dbReference type="AlphaFoldDB" id="A0A8T1WH79"/>
<keyword evidence="2" id="KW-0732">Signal</keyword>
<accession>A0A8T1WH79</accession>
<evidence type="ECO:0000256" key="2">
    <source>
        <dbReference type="SAM" id="SignalP"/>
    </source>
</evidence>
<feature type="signal peptide" evidence="2">
    <location>
        <begin position="1"/>
        <end position="31"/>
    </location>
</feature>
<gene>
    <name evidence="3" type="ORF">PHYPSEUDO_011192</name>
</gene>
<reference evidence="3" key="1">
    <citation type="submission" date="2021-02" db="EMBL/GenBank/DDBJ databases">
        <authorList>
            <person name="Palmer J.M."/>
        </authorList>
    </citation>
    <scope>NUCLEOTIDE SEQUENCE</scope>
    <source>
        <strain evidence="3">SCRP734</strain>
    </source>
</reference>
<protein>
    <submittedName>
        <fullName evidence="3">Uncharacterized protein</fullName>
    </submittedName>
</protein>
<evidence type="ECO:0000256" key="1">
    <source>
        <dbReference type="SAM" id="MobiDB-lite"/>
    </source>
</evidence>
<dbReference type="OrthoDB" id="120680at2759"/>
<comment type="caution">
    <text evidence="3">The sequence shown here is derived from an EMBL/GenBank/DDBJ whole genome shotgun (WGS) entry which is preliminary data.</text>
</comment>
<dbReference type="EMBL" id="JAGDFM010000005">
    <property type="protein sequence ID" value="KAG7393187.1"/>
    <property type="molecule type" value="Genomic_DNA"/>
</dbReference>
<keyword evidence="4" id="KW-1185">Reference proteome</keyword>
<sequence>MATRRASRISARQLLIAAAVAVAACSSVTLAAKCYPKAPGPSTTTAPDVIGFDYPDNETPTVTDSPNQQTTDAPTQLTTEAPDPPPSGTTTGSLPEQGSSEGSTGVATGSLPTQASTEGSSAKTPSTSGNSTGEHATFGDITSGSGKCVVGKPNAYISAADVSFEPAIGS</sequence>